<sequence length="320" mass="36841">MNTLLHYGGMIVTVLFIAAVLYSMIMAIRRRNRKQKAKEAVIKRPHVKVANLHQFDIKPSDGYYKYPLGPEQFTRRRPRRFTAVSIELAGEQPYSIYLIGFAEFADGELRDQHYFYIQPPEKDISHVTNPDVTWDLLSKADEFGEYWNAGMKDYFIDHTLICHNATYVIGCITHALTVFGIEVPQFRFIDTLEIAKKLYSFESNKLETICDEMDIDLDQYNCLSEARAIGQFFYLACREYPMYVPRLHYTQGGPSETELSASLVALAEREEKTAAELFEERPVDTSLLQKLVAKNYLEPGEKEGTYYATDTGLDFAENLP</sequence>
<dbReference type="InterPro" id="IPR036397">
    <property type="entry name" value="RNaseH_sf"/>
</dbReference>
<keyword evidence="1" id="KW-0812">Transmembrane</keyword>
<feature type="transmembrane region" description="Helical" evidence="1">
    <location>
        <begin position="6"/>
        <end position="28"/>
    </location>
</feature>
<comment type="caution">
    <text evidence="2">The sequence shown here is derived from an EMBL/GenBank/DDBJ whole genome shotgun (WGS) entry which is preliminary data.</text>
</comment>
<organism evidence="2 3">
    <name type="scientific">Megasphaera hominis</name>
    <dbReference type="NCBI Taxonomy" id="159836"/>
    <lineage>
        <taxon>Bacteria</taxon>
        <taxon>Bacillati</taxon>
        <taxon>Bacillota</taxon>
        <taxon>Negativicutes</taxon>
        <taxon>Veillonellales</taxon>
        <taxon>Veillonellaceae</taxon>
        <taxon>Megasphaera</taxon>
    </lineage>
</organism>
<dbReference type="InterPro" id="IPR012337">
    <property type="entry name" value="RNaseH-like_sf"/>
</dbReference>
<reference evidence="2 3" key="1">
    <citation type="submission" date="2020-08" db="EMBL/GenBank/DDBJ databases">
        <authorList>
            <person name="Liu C."/>
            <person name="Sun Q."/>
        </authorList>
    </citation>
    <scope>NUCLEOTIDE SEQUENCE [LARGE SCALE GENOMIC DNA]</scope>
    <source>
        <strain evidence="2 3">NSJ-59</strain>
    </source>
</reference>
<keyword evidence="1" id="KW-1133">Transmembrane helix</keyword>
<dbReference type="EMBL" id="JACOGK010000067">
    <property type="protein sequence ID" value="MBC3538010.1"/>
    <property type="molecule type" value="Genomic_DNA"/>
</dbReference>
<name>A0ABR6VL76_9FIRM</name>
<accession>A0ABR6VL76</accession>
<dbReference type="Proteomes" id="UP000606870">
    <property type="component" value="Unassembled WGS sequence"/>
</dbReference>
<evidence type="ECO:0000256" key="1">
    <source>
        <dbReference type="SAM" id="Phobius"/>
    </source>
</evidence>
<evidence type="ECO:0008006" key="4">
    <source>
        <dbReference type="Google" id="ProtNLM"/>
    </source>
</evidence>
<dbReference type="SUPFAM" id="SSF53098">
    <property type="entry name" value="Ribonuclease H-like"/>
    <property type="match status" value="1"/>
</dbReference>
<keyword evidence="3" id="KW-1185">Reference proteome</keyword>
<proteinExistence type="predicted"/>
<dbReference type="Gene3D" id="3.30.420.10">
    <property type="entry name" value="Ribonuclease H-like superfamily/Ribonuclease H"/>
    <property type="match status" value="1"/>
</dbReference>
<dbReference type="RefSeq" id="WP_186504573.1">
    <property type="nucleotide sequence ID" value="NZ_JACOGK010000067.1"/>
</dbReference>
<gene>
    <name evidence="2" type="ORF">H8J70_12255</name>
</gene>
<evidence type="ECO:0000313" key="3">
    <source>
        <dbReference type="Proteomes" id="UP000606870"/>
    </source>
</evidence>
<evidence type="ECO:0000313" key="2">
    <source>
        <dbReference type="EMBL" id="MBC3538010.1"/>
    </source>
</evidence>
<keyword evidence="1" id="KW-0472">Membrane</keyword>
<protein>
    <recommendedName>
        <fullName evidence="4">Exonuclease domain-containing protein</fullName>
    </recommendedName>
</protein>